<comment type="similarity">
    <text evidence="11">Belongs to the amiloride-sensitive sodium channel (TC 1.A.6) family.</text>
</comment>
<dbReference type="EMBL" id="JAWDGP010001539">
    <property type="protein sequence ID" value="KAK3790516.1"/>
    <property type="molecule type" value="Genomic_DNA"/>
</dbReference>
<evidence type="ECO:0000256" key="3">
    <source>
        <dbReference type="ARBA" id="ARBA00022461"/>
    </source>
</evidence>
<accession>A0AAE1E164</accession>
<reference evidence="14" key="1">
    <citation type="journal article" date="2023" name="G3 (Bethesda)">
        <title>A reference genome for the long-term kleptoplast-retaining sea slug Elysia crispata morphotype clarki.</title>
        <authorList>
            <person name="Eastman K.E."/>
            <person name="Pendleton A.L."/>
            <person name="Shaikh M.A."/>
            <person name="Suttiyut T."/>
            <person name="Ogas R."/>
            <person name="Tomko P."/>
            <person name="Gavelis G."/>
            <person name="Widhalm J.R."/>
            <person name="Wisecaver J.H."/>
        </authorList>
    </citation>
    <scope>NUCLEOTIDE SEQUENCE</scope>
    <source>
        <strain evidence="14">ECLA1</strain>
    </source>
</reference>
<keyword evidence="6" id="KW-0915">Sodium</keyword>
<evidence type="ECO:0000313" key="15">
    <source>
        <dbReference type="Proteomes" id="UP001283361"/>
    </source>
</evidence>
<proteinExistence type="inferred from homology"/>
<dbReference type="AlphaFoldDB" id="A0AAE1E164"/>
<evidence type="ECO:0008006" key="16">
    <source>
        <dbReference type="Google" id="ProtNLM"/>
    </source>
</evidence>
<evidence type="ECO:0000256" key="1">
    <source>
        <dbReference type="ARBA" id="ARBA00004141"/>
    </source>
</evidence>
<dbReference type="PANTHER" id="PTHR11690">
    <property type="entry name" value="AMILORIDE-SENSITIVE SODIUM CHANNEL-RELATED"/>
    <property type="match status" value="1"/>
</dbReference>
<dbReference type="GO" id="GO:0005886">
    <property type="term" value="C:plasma membrane"/>
    <property type="evidence" value="ECO:0007669"/>
    <property type="project" value="TreeGrafter"/>
</dbReference>
<feature type="compositionally biased region" description="Basic residues" evidence="12">
    <location>
        <begin position="32"/>
        <end position="49"/>
    </location>
</feature>
<dbReference type="PRINTS" id="PR01078">
    <property type="entry name" value="AMINACHANNEL"/>
</dbReference>
<name>A0AAE1E164_9GAST</name>
<sequence>MFGPDPQWRERCDRYFSSMVDANHTETTASKSHSKDKQKKKKKEKKYRKGRENEYRRFYEGPSPFQNNHAPRHVTTFTSKAEPLKGLIRWLSVLDLHGTSMLLRGRSLLYCLFWIISSVLALAVFGVFVFIFVSDYFDDTTTFKVCMSQESVSPSPLSLVICNANLLRMSAVSPGSRFFGLKNLTVLNQSTTQTVPTQSPRDLLDGKELKEFLELVELDSNDLPFSDLQAEFSLYSGMVSDSDWDAVVDAALRLNFDPFPKALRMTASEMRSLGTDMKSDVLQCTKNGRQCQSGELTSELFRDLGNCAVVHLSLEDSWFSTADLTMDVTEEEYIPRVSPDIPGIQVFLRTSSDHSPLSPGQGVYVAAGETLQLSLRKIKVVKRLEDAGQCMSEITYSRSTCERQCLELHAARVCGCSLGLDNPLAQRCRVSVQYEFICYRVLEILAEKEKIPCECKPNCRQEFVQFSATSHSWITEQSQMNLRQTLNAIGFTRNFTDFSKSILKIRVKMMRGDYEKLEEEREMSLLQLLMNLGAISALTCGVSMLTAVELVWIFGKILTVMCCAVMKKEERDDQVEFLPPPSMTRPSHLYDHPDTYRWVAYTGNGLSYSLHNQPVSGDMTPAILMMPPPPRDYPGAGTNHFHALSNSRNFYFRGTDMRRTGRGFAGHGNLENLSMRSGESGRDGRDKPDENDADSNMLVDEVLDDSDLRHSPRVAVVAAPTALFSHPWERPGRSEPHRTVLNTSQPGDGPAGMPLFNVPVPPPLPGGSGAVHHDDDLRLHGLDKLSASNSSSSDDEGNMAPRSSSPLYRVEQSFGPKARIEGISARKEAKEAKPAMISNGEIPRPTKVIGTDVIGSARPDGPGVESQGDQNQHGGKGAGRSKKTAWTEDTRQPSSQTGYGVKRKIISEPYDKGAVLPNGHIVQYGAAPRPQFFPRTTPIQPNTWYVPEFQRMEFYDGRHSHVQPSDGPGYFVYQGGVNGHI</sequence>
<feature type="region of interest" description="Disordered" evidence="12">
    <location>
        <begin position="23"/>
        <end position="51"/>
    </location>
</feature>
<evidence type="ECO:0000256" key="9">
    <source>
        <dbReference type="ARBA" id="ARBA00023201"/>
    </source>
</evidence>
<comment type="subcellular location">
    <subcellularLocation>
        <location evidence="1">Membrane</location>
        <topology evidence="1">Multi-pass membrane protein</topology>
    </subcellularLocation>
</comment>
<feature type="compositionally biased region" description="Basic and acidic residues" evidence="12">
    <location>
        <begin position="727"/>
        <end position="738"/>
    </location>
</feature>
<keyword evidence="15" id="KW-1185">Reference proteome</keyword>
<evidence type="ECO:0000256" key="8">
    <source>
        <dbReference type="ARBA" id="ARBA00023136"/>
    </source>
</evidence>
<dbReference type="GO" id="GO:0015280">
    <property type="term" value="F:ligand-gated sodium channel activity"/>
    <property type="evidence" value="ECO:0007669"/>
    <property type="project" value="TreeGrafter"/>
</dbReference>
<keyword evidence="4 11" id="KW-0812">Transmembrane</keyword>
<keyword evidence="8 13" id="KW-0472">Membrane</keyword>
<feature type="region of interest" description="Disordered" evidence="12">
    <location>
        <begin position="662"/>
        <end position="696"/>
    </location>
</feature>
<evidence type="ECO:0000256" key="10">
    <source>
        <dbReference type="ARBA" id="ARBA00023303"/>
    </source>
</evidence>
<keyword evidence="3 11" id="KW-0894">Sodium channel</keyword>
<protein>
    <recommendedName>
        <fullName evidence="16">Amiloride-sensitive sodium channel</fullName>
    </recommendedName>
</protein>
<evidence type="ECO:0000256" key="11">
    <source>
        <dbReference type="RuleBase" id="RU000679"/>
    </source>
</evidence>
<feature type="transmembrane region" description="Helical" evidence="13">
    <location>
        <begin position="108"/>
        <end position="133"/>
    </location>
</feature>
<keyword evidence="5 13" id="KW-1133">Transmembrane helix</keyword>
<comment type="caution">
    <text evidence="14">The sequence shown here is derived from an EMBL/GenBank/DDBJ whole genome shotgun (WGS) entry which is preliminary data.</text>
</comment>
<evidence type="ECO:0000256" key="4">
    <source>
        <dbReference type="ARBA" id="ARBA00022692"/>
    </source>
</evidence>
<feature type="region of interest" description="Disordered" evidence="12">
    <location>
        <begin position="784"/>
        <end position="813"/>
    </location>
</feature>
<evidence type="ECO:0000256" key="2">
    <source>
        <dbReference type="ARBA" id="ARBA00022448"/>
    </source>
</evidence>
<evidence type="ECO:0000256" key="12">
    <source>
        <dbReference type="SAM" id="MobiDB-lite"/>
    </source>
</evidence>
<evidence type="ECO:0000256" key="7">
    <source>
        <dbReference type="ARBA" id="ARBA00023065"/>
    </source>
</evidence>
<evidence type="ECO:0000256" key="13">
    <source>
        <dbReference type="SAM" id="Phobius"/>
    </source>
</evidence>
<feature type="region of interest" description="Disordered" evidence="12">
    <location>
        <begin position="839"/>
        <end position="900"/>
    </location>
</feature>
<gene>
    <name evidence="14" type="ORF">RRG08_060565</name>
</gene>
<evidence type="ECO:0000256" key="5">
    <source>
        <dbReference type="ARBA" id="ARBA00022989"/>
    </source>
</evidence>
<feature type="region of interest" description="Disordered" evidence="12">
    <location>
        <begin position="727"/>
        <end position="753"/>
    </location>
</feature>
<keyword evidence="10 11" id="KW-0407">Ion channel</keyword>
<keyword evidence="9 11" id="KW-0739">Sodium transport</keyword>
<evidence type="ECO:0000256" key="6">
    <source>
        <dbReference type="ARBA" id="ARBA00023053"/>
    </source>
</evidence>
<dbReference type="Proteomes" id="UP001283361">
    <property type="component" value="Unassembled WGS sequence"/>
</dbReference>
<feature type="compositionally biased region" description="Basic and acidic residues" evidence="12">
    <location>
        <begin position="679"/>
        <end position="690"/>
    </location>
</feature>
<keyword evidence="7 11" id="KW-0406">Ion transport</keyword>
<dbReference type="InterPro" id="IPR001873">
    <property type="entry name" value="ENaC"/>
</dbReference>
<dbReference type="Pfam" id="PF00858">
    <property type="entry name" value="ASC"/>
    <property type="match status" value="1"/>
</dbReference>
<organism evidence="14 15">
    <name type="scientific">Elysia crispata</name>
    <name type="common">lettuce slug</name>
    <dbReference type="NCBI Taxonomy" id="231223"/>
    <lineage>
        <taxon>Eukaryota</taxon>
        <taxon>Metazoa</taxon>
        <taxon>Spiralia</taxon>
        <taxon>Lophotrochozoa</taxon>
        <taxon>Mollusca</taxon>
        <taxon>Gastropoda</taxon>
        <taxon>Heterobranchia</taxon>
        <taxon>Euthyneura</taxon>
        <taxon>Panpulmonata</taxon>
        <taxon>Sacoglossa</taxon>
        <taxon>Placobranchoidea</taxon>
        <taxon>Plakobranchidae</taxon>
        <taxon>Elysia</taxon>
    </lineage>
</organism>
<dbReference type="PANTHER" id="PTHR11690:SF248">
    <property type="entry name" value="PICKPOCKET 17, ISOFORM A"/>
    <property type="match status" value="1"/>
</dbReference>
<evidence type="ECO:0000313" key="14">
    <source>
        <dbReference type="EMBL" id="KAK3790516.1"/>
    </source>
</evidence>
<keyword evidence="2 11" id="KW-0813">Transport</keyword>